<gene>
    <name evidence="2" type="ORF">OG699_05450</name>
</gene>
<sequence length="148" mass="16444">MEHSLSTRNRLGNSSLAVVPAVAATAYAVQADGGTPRLVAILAVLGFAVLAVRGYRLGVTYDHSRITIRGYSRTRVIDRERIKEVTDFPAVRWTARNGRERWTPLTAFITSTGEFSATRIHKERALKKLRQWVRGGGERGRAKTAVPR</sequence>
<keyword evidence="1" id="KW-0812">Transmembrane</keyword>
<evidence type="ECO:0000256" key="1">
    <source>
        <dbReference type="SAM" id="Phobius"/>
    </source>
</evidence>
<evidence type="ECO:0008006" key="3">
    <source>
        <dbReference type="Google" id="ProtNLM"/>
    </source>
</evidence>
<organism evidence="2">
    <name type="scientific">Streptomyces sp. NBC_01393</name>
    <dbReference type="NCBI Taxonomy" id="2903851"/>
    <lineage>
        <taxon>Bacteria</taxon>
        <taxon>Bacillati</taxon>
        <taxon>Actinomycetota</taxon>
        <taxon>Actinomycetes</taxon>
        <taxon>Kitasatosporales</taxon>
        <taxon>Streptomycetaceae</taxon>
        <taxon>Streptomyces</taxon>
    </lineage>
</organism>
<feature type="transmembrane region" description="Helical" evidence="1">
    <location>
        <begin position="38"/>
        <end position="55"/>
    </location>
</feature>
<dbReference type="EMBL" id="CP109546">
    <property type="protein sequence ID" value="WTZ07490.1"/>
    <property type="molecule type" value="Genomic_DNA"/>
</dbReference>
<protein>
    <recommendedName>
        <fullName evidence="3">DUF304 domain-containing protein</fullName>
    </recommendedName>
</protein>
<keyword evidence="1" id="KW-1133">Transmembrane helix</keyword>
<proteinExistence type="predicted"/>
<name>A0AAU3HRB6_9ACTN</name>
<evidence type="ECO:0000313" key="2">
    <source>
        <dbReference type="EMBL" id="WTZ07490.1"/>
    </source>
</evidence>
<reference evidence="2" key="1">
    <citation type="submission" date="2022-10" db="EMBL/GenBank/DDBJ databases">
        <title>The complete genomes of actinobacterial strains from the NBC collection.</title>
        <authorList>
            <person name="Joergensen T.S."/>
            <person name="Alvarez Arevalo M."/>
            <person name="Sterndorff E.B."/>
            <person name="Faurdal D."/>
            <person name="Vuksanovic O."/>
            <person name="Mourched A.-S."/>
            <person name="Charusanti P."/>
            <person name="Shaw S."/>
            <person name="Blin K."/>
            <person name="Weber T."/>
        </authorList>
    </citation>
    <scope>NUCLEOTIDE SEQUENCE</scope>
    <source>
        <strain evidence="2">NBC_01393</strain>
    </source>
</reference>
<dbReference type="AlphaFoldDB" id="A0AAU3HRB6"/>
<accession>A0AAU3HRB6</accession>
<keyword evidence="1" id="KW-0472">Membrane</keyword>